<dbReference type="InterPro" id="IPR036388">
    <property type="entry name" value="WH-like_DNA-bd_sf"/>
</dbReference>
<organism evidence="2 3">
    <name type="scientific">Rothia mucilaginosa</name>
    <dbReference type="NCBI Taxonomy" id="43675"/>
    <lineage>
        <taxon>Bacteria</taxon>
        <taxon>Bacillati</taxon>
        <taxon>Actinomycetota</taxon>
        <taxon>Actinomycetes</taxon>
        <taxon>Micrococcales</taxon>
        <taxon>Micrococcaceae</taxon>
        <taxon>Rothia</taxon>
    </lineage>
</organism>
<dbReference type="AlphaFoldDB" id="A0A930L4B0"/>
<dbReference type="InterPro" id="IPR036390">
    <property type="entry name" value="WH_DNA-bd_sf"/>
</dbReference>
<name>A0A930L4B0_9MICC</name>
<dbReference type="Gene3D" id="1.10.10.10">
    <property type="entry name" value="Winged helix-like DNA-binding domain superfamily/Winged helix DNA-binding domain"/>
    <property type="match status" value="1"/>
</dbReference>
<dbReference type="Pfam" id="PF13730">
    <property type="entry name" value="HTH_36"/>
    <property type="match status" value="1"/>
</dbReference>
<dbReference type="EMBL" id="JABZXL010000020">
    <property type="protein sequence ID" value="MBF1659614.1"/>
    <property type="molecule type" value="Genomic_DNA"/>
</dbReference>
<protein>
    <submittedName>
        <fullName evidence="2">Helix-turn-helix domain-containing protein</fullName>
    </submittedName>
</protein>
<proteinExistence type="predicted"/>
<evidence type="ECO:0000313" key="3">
    <source>
        <dbReference type="Proteomes" id="UP000713964"/>
    </source>
</evidence>
<dbReference type="SUPFAM" id="SSF46785">
    <property type="entry name" value="Winged helix' DNA-binding domain"/>
    <property type="match status" value="1"/>
</dbReference>
<dbReference type="Proteomes" id="UP000713964">
    <property type="component" value="Unassembled WGS sequence"/>
</dbReference>
<evidence type="ECO:0000256" key="1">
    <source>
        <dbReference type="SAM" id="MobiDB-lite"/>
    </source>
</evidence>
<feature type="region of interest" description="Disordered" evidence="1">
    <location>
        <begin position="219"/>
        <end position="241"/>
    </location>
</feature>
<comment type="caution">
    <text evidence="2">The sequence shown here is derived from an EMBL/GenBank/DDBJ whole genome shotgun (WGS) entry which is preliminary data.</text>
</comment>
<sequence>MSFAALTQALNLPSRITGPARMVAVALADHMSPNPELDNAICCWPSIATITKKAGVSESTVHRAIKRLTAEGVISVVQRRDQLTNRTNLYRWHPWLMEGWDDSPMRKREEEARGYRYDTPLAPQEQPNTPDPAPEPTPVEKPAQKPADGFDQWWATYPKKVKKRDAEKAYRAALKTGATPEQLLQALHQHVANWKARATAPQYIPYPGTWLRAGSWEDELTTPTNNDSTPPPVINPDTGRPLTRDDFGYSCLAAGIDPNRYINYWKPYMGLPSDPGWPEWAAKIDKHCGRA</sequence>
<reference evidence="2" key="1">
    <citation type="submission" date="2020-04" db="EMBL/GenBank/DDBJ databases">
        <title>Deep metagenomics examines the oral microbiome during advanced dental caries in children, revealing novel taxa and co-occurrences with host molecules.</title>
        <authorList>
            <person name="Baker J.L."/>
            <person name="Morton J.T."/>
            <person name="Dinis M."/>
            <person name="Alvarez R."/>
            <person name="Tran N.C."/>
            <person name="Knight R."/>
            <person name="Edlund A."/>
        </authorList>
    </citation>
    <scope>NUCLEOTIDE SEQUENCE</scope>
    <source>
        <strain evidence="2">JCVI_29_bin.11</strain>
    </source>
</reference>
<accession>A0A930L4B0</accession>
<feature type="region of interest" description="Disordered" evidence="1">
    <location>
        <begin position="118"/>
        <end position="151"/>
    </location>
</feature>
<feature type="compositionally biased region" description="Pro residues" evidence="1">
    <location>
        <begin position="129"/>
        <end position="139"/>
    </location>
</feature>
<evidence type="ECO:0000313" key="2">
    <source>
        <dbReference type="EMBL" id="MBF1659614.1"/>
    </source>
</evidence>
<gene>
    <name evidence="2" type="ORF">HXO58_07245</name>
</gene>